<feature type="domain" description="BTB" evidence="1">
    <location>
        <begin position="26"/>
        <end position="93"/>
    </location>
</feature>
<dbReference type="Pfam" id="PF00651">
    <property type="entry name" value="BTB"/>
    <property type="match status" value="1"/>
</dbReference>
<evidence type="ECO:0000313" key="3">
    <source>
        <dbReference type="Proteomes" id="UP000594262"/>
    </source>
</evidence>
<dbReference type="InterPro" id="IPR000210">
    <property type="entry name" value="BTB/POZ_dom"/>
</dbReference>
<dbReference type="PANTHER" id="PTHR22744:SF17">
    <property type="entry name" value="BTB DOMAIN-CONTAINING PROTEIN"/>
    <property type="match status" value="1"/>
</dbReference>
<dbReference type="AlphaFoldDB" id="A0A7M5VDT9"/>
<sequence length="269" mass="30766">MLAKDQTPCKSMVDDGSPFANPWKGSNAVLVVEDIELHVHTQTLSLASPVFEAMFNGNFVEAQTRRVPLEGKSYETVEHMLKLVYNLTNRLEPKTLACLSCKLGETKCKKDKKGRRKSYFNGCYLCGLYYKKNDLERRLFIQHLVLLDELSKEYMLDVLADKIQAEIVHQSKAIANLQHAFDLLEASEKIADCMETAATSIKYIRLHLDSYGGLKDLLNERSLTIETILKMKSIVLINLLEKWPESNLFEHEGNQYKKEAMLLAKELFD</sequence>
<keyword evidence="3" id="KW-1185">Reference proteome</keyword>
<proteinExistence type="predicted"/>
<protein>
    <recommendedName>
        <fullName evidence="1">BTB domain-containing protein</fullName>
    </recommendedName>
</protein>
<dbReference type="InterPro" id="IPR011333">
    <property type="entry name" value="SKP1/BTB/POZ_sf"/>
</dbReference>
<dbReference type="SMART" id="SM00225">
    <property type="entry name" value="BTB"/>
    <property type="match status" value="1"/>
</dbReference>
<name>A0A7M5VDT9_9CNID</name>
<dbReference type="Gene3D" id="3.30.710.10">
    <property type="entry name" value="Potassium Channel Kv1.1, Chain A"/>
    <property type="match status" value="1"/>
</dbReference>
<dbReference type="PANTHER" id="PTHR22744">
    <property type="entry name" value="HELIX LOOP HELIX PROTEIN 21-RELATED"/>
    <property type="match status" value="1"/>
</dbReference>
<accession>A0A7M5VDT9</accession>
<organism evidence="2 3">
    <name type="scientific">Clytia hemisphaerica</name>
    <dbReference type="NCBI Taxonomy" id="252671"/>
    <lineage>
        <taxon>Eukaryota</taxon>
        <taxon>Metazoa</taxon>
        <taxon>Cnidaria</taxon>
        <taxon>Hydrozoa</taxon>
        <taxon>Hydroidolina</taxon>
        <taxon>Leptothecata</taxon>
        <taxon>Obeliida</taxon>
        <taxon>Clytiidae</taxon>
        <taxon>Clytia</taxon>
    </lineage>
</organism>
<evidence type="ECO:0000313" key="2">
    <source>
        <dbReference type="EnsemblMetazoa" id="CLYHEMP008994.2"/>
    </source>
</evidence>
<dbReference type="OrthoDB" id="5813110at2759"/>
<dbReference type="PROSITE" id="PS50097">
    <property type="entry name" value="BTB"/>
    <property type="match status" value="1"/>
</dbReference>
<dbReference type="Proteomes" id="UP000594262">
    <property type="component" value="Unplaced"/>
</dbReference>
<reference evidence="2" key="1">
    <citation type="submission" date="2021-01" db="UniProtKB">
        <authorList>
            <consortium name="EnsemblMetazoa"/>
        </authorList>
    </citation>
    <scope>IDENTIFICATION</scope>
</reference>
<dbReference type="SUPFAM" id="SSF54695">
    <property type="entry name" value="POZ domain"/>
    <property type="match status" value="1"/>
</dbReference>
<dbReference type="EnsemblMetazoa" id="CLYHEMT008994.2">
    <property type="protein sequence ID" value="CLYHEMP008994.2"/>
    <property type="gene ID" value="CLYHEMG008994"/>
</dbReference>
<evidence type="ECO:0000259" key="1">
    <source>
        <dbReference type="PROSITE" id="PS50097"/>
    </source>
</evidence>